<name>A0A3B4Y990_SERLL</name>
<feature type="domain" description="Cystatin fetuin-A-type" evidence="8">
    <location>
        <begin position="50"/>
        <end position="157"/>
    </location>
</feature>
<evidence type="ECO:0000256" key="7">
    <source>
        <dbReference type="SAM" id="MobiDB-lite"/>
    </source>
</evidence>
<accession>A0A3B4Y990</accession>
<dbReference type="Gene3D" id="3.10.450.10">
    <property type="match status" value="2"/>
</dbReference>
<dbReference type="InterPro" id="IPR046350">
    <property type="entry name" value="Cystatin_sf"/>
</dbReference>
<dbReference type="InterPro" id="IPR025760">
    <property type="entry name" value="Cystatin_Fetuin_A"/>
</dbReference>
<dbReference type="Pfam" id="PF00031">
    <property type="entry name" value="Cystatin"/>
    <property type="match status" value="2"/>
</dbReference>
<dbReference type="SUPFAM" id="SSF54403">
    <property type="entry name" value="Cystatin/monellin"/>
    <property type="match status" value="2"/>
</dbReference>
<feature type="compositionally biased region" description="Pro residues" evidence="7">
    <location>
        <begin position="339"/>
        <end position="351"/>
    </location>
</feature>
<dbReference type="InterPro" id="IPR001363">
    <property type="entry name" value="Prot_inh_fetuin_CS"/>
</dbReference>
<dbReference type="SMART" id="SM00043">
    <property type="entry name" value="CY"/>
    <property type="match status" value="2"/>
</dbReference>
<feature type="compositionally biased region" description="Low complexity" evidence="7">
    <location>
        <begin position="352"/>
        <end position="386"/>
    </location>
</feature>
<dbReference type="GO" id="GO:0072562">
    <property type="term" value="C:blood microparticle"/>
    <property type="evidence" value="ECO:0007669"/>
    <property type="project" value="TreeGrafter"/>
</dbReference>
<dbReference type="Ensembl" id="ENSSLDT00000028232.1">
    <property type="protein sequence ID" value="ENSSLDP00000027395.1"/>
    <property type="gene ID" value="ENSSLDG00000021246.1"/>
</dbReference>
<evidence type="ECO:0000256" key="1">
    <source>
        <dbReference type="ARBA" id="ARBA00004613"/>
    </source>
</evidence>
<feature type="region of interest" description="Disordered" evidence="7">
    <location>
        <begin position="335"/>
        <end position="389"/>
    </location>
</feature>
<dbReference type="InterPro" id="IPR000010">
    <property type="entry name" value="Cystatin_dom"/>
</dbReference>
<dbReference type="GeneTree" id="ENSGT00950000182930"/>
<sequence>CNEFKSCQSCVQQCKTFLRVLHSLTELQMKTLGITVVLGLLVVVWAQVNVQQPLCDSPEAEEAALVALDYLNAQHTHGYKYALNRIEEIKVLVRPDGDLYSLEIDLLETDCHVLDPTPVANCTVRPKVMTAVEGDCDVMLKKVGGALTVIAFKCKTDESTEDLCLGCYSLLPLNDTAGLEFAHASLATFNNNTVNVTYTILEVGRISSQLVSGGPQYSVEYVIVEANCTDDACVPLNEPLTERGFCIAKGSLTAHTVDCKMFPMPVVDANSTAVPDPALPPAVHVFTGSPSHKHGLRHHKLTSHHDPHLSGLLSAESAESDEIVPIVPAVVGAAAAPASPDPSADPSPAADPAPALEAAPSPESAPAADAPAADAPAADSGPASDSVNSRELPLDLFKRDVAATLGLTAVDGPALQTDPILLVPACPGRVRFFK</sequence>
<dbReference type="GO" id="GO:0031012">
    <property type="term" value="C:extracellular matrix"/>
    <property type="evidence" value="ECO:0007669"/>
    <property type="project" value="TreeGrafter"/>
</dbReference>
<feature type="region of interest" description="Disordered" evidence="7">
    <location>
        <begin position="290"/>
        <end position="309"/>
    </location>
</feature>
<dbReference type="PANTHER" id="PTHR13814:SF6">
    <property type="entry name" value="ALPHA-2-HS-GLYCOPROTEIN"/>
    <property type="match status" value="1"/>
</dbReference>
<reference evidence="9" key="1">
    <citation type="submission" date="2025-08" db="UniProtKB">
        <authorList>
            <consortium name="Ensembl"/>
        </authorList>
    </citation>
    <scope>IDENTIFICATION</scope>
</reference>
<evidence type="ECO:0000256" key="2">
    <source>
        <dbReference type="ARBA" id="ARBA00022525"/>
    </source>
</evidence>
<keyword evidence="3" id="KW-0732">Signal</keyword>
<dbReference type="PROSITE" id="PS01255">
    <property type="entry name" value="FETUIN_2"/>
    <property type="match status" value="1"/>
</dbReference>
<keyword evidence="10" id="KW-1185">Reference proteome</keyword>
<keyword evidence="2" id="KW-0964">Secreted</keyword>
<evidence type="ECO:0000256" key="5">
    <source>
        <dbReference type="ARBA" id="ARBA00023157"/>
    </source>
</evidence>
<feature type="compositionally biased region" description="Basic residues" evidence="7">
    <location>
        <begin position="291"/>
        <end position="302"/>
    </location>
</feature>
<reference evidence="9" key="2">
    <citation type="submission" date="2025-09" db="UniProtKB">
        <authorList>
            <consortium name="Ensembl"/>
        </authorList>
    </citation>
    <scope>IDENTIFICATION</scope>
</reference>
<evidence type="ECO:0000313" key="10">
    <source>
        <dbReference type="Proteomes" id="UP000261360"/>
    </source>
</evidence>
<keyword evidence="5" id="KW-1015">Disulfide bond</keyword>
<evidence type="ECO:0000256" key="3">
    <source>
        <dbReference type="ARBA" id="ARBA00022729"/>
    </source>
</evidence>
<evidence type="ECO:0000313" key="9">
    <source>
        <dbReference type="Ensembl" id="ENSSLDP00000027395.1"/>
    </source>
</evidence>
<evidence type="ECO:0000256" key="4">
    <source>
        <dbReference type="ARBA" id="ARBA00022737"/>
    </source>
</evidence>
<dbReference type="FunFam" id="3.10.450.10:FF:000009">
    <property type="entry name" value="Alpha-2-HS-glycoprotein 2"/>
    <property type="match status" value="1"/>
</dbReference>
<protein>
    <submittedName>
        <fullName evidence="9">Alpha-2-HS-glycoprotein 2</fullName>
    </submittedName>
</protein>
<dbReference type="PANTHER" id="PTHR13814">
    <property type="entry name" value="FETUIN"/>
    <property type="match status" value="1"/>
</dbReference>
<evidence type="ECO:0000259" key="8">
    <source>
        <dbReference type="PROSITE" id="PS51529"/>
    </source>
</evidence>
<comment type="subcellular location">
    <subcellularLocation>
        <location evidence="1">Secreted</location>
    </subcellularLocation>
</comment>
<keyword evidence="6" id="KW-0325">Glycoprotein</keyword>
<dbReference type="GO" id="GO:0004869">
    <property type="term" value="F:cysteine-type endopeptidase inhibitor activity"/>
    <property type="evidence" value="ECO:0007669"/>
    <property type="project" value="InterPro"/>
</dbReference>
<dbReference type="InterPro" id="IPR050735">
    <property type="entry name" value="Kininogen_Fetuin_HRG"/>
</dbReference>
<keyword evidence="4" id="KW-0677">Repeat</keyword>
<dbReference type="PROSITE" id="PS51529">
    <property type="entry name" value="CYSTATIN_FETUIN_A"/>
    <property type="match status" value="1"/>
</dbReference>
<dbReference type="CDD" id="cd00042">
    <property type="entry name" value="CY"/>
    <property type="match status" value="1"/>
</dbReference>
<proteinExistence type="predicted"/>
<dbReference type="AlphaFoldDB" id="A0A3B4Y990"/>
<organism evidence="9 10">
    <name type="scientific">Seriola lalandi dorsalis</name>
    <dbReference type="NCBI Taxonomy" id="1841481"/>
    <lineage>
        <taxon>Eukaryota</taxon>
        <taxon>Metazoa</taxon>
        <taxon>Chordata</taxon>
        <taxon>Craniata</taxon>
        <taxon>Vertebrata</taxon>
        <taxon>Euteleostomi</taxon>
        <taxon>Actinopterygii</taxon>
        <taxon>Neopterygii</taxon>
        <taxon>Teleostei</taxon>
        <taxon>Neoteleostei</taxon>
        <taxon>Acanthomorphata</taxon>
        <taxon>Carangaria</taxon>
        <taxon>Carangiformes</taxon>
        <taxon>Carangidae</taxon>
        <taxon>Seriola</taxon>
    </lineage>
</organism>
<evidence type="ECO:0000256" key="6">
    <source>
        <dbReference type="ARBA" id="ARBA00023180"/>
    </source>
</evidence>
<dbReference type="Proteomes" id="UP000261360">
    <property type="component" value="Unplaced"/>
</dbReference>
<dbReference type="STRING" id="1841481.ENSSLDP00000027395"/>